<dbReference type="OrthoDB" id="1434596at2759"/>
<dbReference type="InterPro" id="IPR021109">
    <property type="entry name" value="Peptidase_aspartic_dom_sf"/>
</dbReference>
<organism evidence="2 3">
    <name type="scientific">Senna tora</name>
    <dbReference type="NCBI Taxonomy" id="362788"/>
    <lineage>
        <taxon>Eukaryota</taxon>
        <taxon>Viridiplantae</taxon>
        <taxon>Streptophyta</taxon>
        <taxon>Embryophyta</taxon>
        <taxon>Tracheophyta</taxon>
        <taxon>Spermatophyta</taxon>
        <taxon>Magnoliopsida</taxon>
        <taxon>eudicotyledons</taxon>
        <taxon>Gunneridae</taxon>
        <taxon>Pentapetalae</taxon>
        <taxon>rosids</taxon>
        <taxon>fabids</taxon>
        <taxon>Fabales</taxon>
        <taxon>Fabaceae</taxon>
        <taxon>Caesalpinioideae</taxon>
        <taxon>Cassia clade</taxon>
        <taxon>Senna</taxon>
    </lineage>
</organism>
<dbReference type="Gene3D" id="2.40.70.10">
    <property type="entry name" value="Acid Proteases"/>
    <property type="match status" value="1"/>
</dbReference>
<feature type="compositionally biased region" description="Basic and acidic residues" evidence="1">
    <location>
        <begin position="198"/>
        <end position="210"/>
    </location>
</feature>
<proteinExistence type="predicted"/>
<dbReference type="AlphaFoldDB" id="A0A834U2Z4"/>
<protein>
    <submittedName>
        <fullName evidence="2">Retrovirus-related Pol polyprotein</fullName>
    </submittedName>
</protein>
<keyword evidence="3" id="KW-1185">Reference proteome</keyword>
<evidence type="ECO:0000313" key="3">
    <source>
        <dbReference type="Proteomes" id="UP000634136"/>
    </source>
</evidence>
<gene>
    <name evidence="2" type="ORF">G2W53_014063</name>
</gene>
<reference evidence="2" key="1">
    <citation type="submission" date="2020-09" db="EMBL/GenBank/DDBJ databases">
        <title>Genome-Enabled Discovery of Anthraquinone Biosynthesis in Senna tora.</title>
        <authorList>
            <person name="Kang S.-H."/>
            <person name="Pandey R.P."/>
            <person name="Lee C.-M."/>
            <person name="Sim J.-S."/>
            <person name="Jeong J.-T."/>
            <person name="Choi B.-S."/>
            <person name="Jung M."/>
            <person name="Ginzburg D."/>
            <person name="Zhao K."/>
            <person name="Won S.Y."/>
            <person name="Oh T.-J."/>
            <person name="Yu Y."/>
            <person name="Kim N.-H."/>
            <person name="Lee O.R."/>
            <person name="Lee T.-H."/>
            <person name="Bashyal P."/>
            <person name="Kim T.-S."/>
            <person name="Lee W.-H."/>
            <person name="Kawkins C."/>
            <person name="Kim C.-K."/>
            <person name="Kim J.S."/>
            <person name="Ahn B.O."/>
            <person name="Rhee S.Y."/>
            <person name="Sohng J.K."/>
        </authorList>
    </citation>
    <scope>NUCLEOTIDE SEQUENCE</scope>
    <source>
        <tissue evidence="2">Leaf</tissue>
    </source>
</reference>
<dbReference type="CDD" id="cd00303">
    <property type="entry name" value="retropepsin_like"/>
    <property type="match status" value="1"/>
</dbReference>
<dbReference type="Proteomes" id="UP000634136">
    <property type="component" value="Unassembled WGS sequence"/>
</dbReference>
<feature type="region of interest" description="Disordered" evidence="1">
    <location>
        <begin position="82"/>
        <end position="105"/>
    </location>
</feature>
<name>A0A834U2Z4_9FABA</name>
<comment type="caution">
    <text evidence="2">The sequence shown here is derived from an EMBL/GenBank/DDBJ whole genome shotgun (WGS) entry which is preliminary data.</text>
</comment>
<feature type="region of interest" description="Disordered" evidence="1">
    <location>
        <begin position="198"/>
        <end position="218"/>
    </location>
</feature>
<accession>A0A834U2Z4</accession>
<evidence type="ECO:0000256" key="1">
    <source>
        <dbReference type="SAM" id="MobiDB-lite"/>
    </source>
</evidence>
<sequence>MVLSLRGATANGTRYTELKIITTELQKNQVDLDGKVDAMQKNQVKLDGKYGVMQKTMNDVQESIQNPQKMIRSVVNQKVSIEEQNGSSKSKTSKNTEESNNQNLGGKTMKVEISHFNGVDAEYCIFEMKDFFDLYIGMVDEYQGEFKTLANKINTISEEWLVSLFIGGLIEYLKCEVILARPTTYYEVVSMAKMLEQKERRSQEANRESNRTSFSSMGKTYSSAIGNIFSPPAKSYSMGGSTSGKSGSQSDSSTVIRVGNNLKSLPYKRCTIVELRCEELEEFMHYDIEGELHILQGEEGEEIREEVIHEISFNALEGQFHPSTLRVSGKLNKQLVHILFDNGSTHNFVKANVAAKLKIPTEAIRPFKVQTGSGAYLECSESSGVQWLAKLVDIIINHKELTITFQVGTVTIRLKATQTPNGSSFCRCRHFRRTTIGEKRKERLEEQVAAGALKLEERDATIGEALVVIHSRCPFPSLLPSPSR</sequence>
<dbReference type="EMBL" id="JAAIUW010000005">
    <property type="protein sequence ID" value="KAF7831730.1"/>
    <property type="molecule type" value="Genomic_DNA"/>
</dbReference>
<evidence type="ECO:0000313" key="2">
    <source>
        <dbReference type="EMBL" id="KAF7831730.1"/>
    </source>
</evidence>